<proteinExistence type="predicted"/>
<dbReference type="GO" id="GO:0009103">
    <property type="term" value="P:lipopolysaccharide biosynthetic process"/>
    <property type="evidence" value="ECO:0007669"/>
    <property type="project" value="InterPro"/>
</dbReference>
<dbReference type="InterPro" id="IPR017172">
    <property type="entry name" value="Lsacc_core_hep_kinase_RfaP"/>
</dbReference>
<dbReference type="NCBIfam" id="NF011703">
    <property type="entry name" value="PRK15123.1"/>
    <property type="match status" value="1"/>
</dbReference>
<accession>A0AAT9FR41</accession>
<reference evidence="1" key="1">
    <citation type="submission" date="2024-07" db="EMBL/GenBank/DDBJ databases">
        <title>Complete genome sequence of Verrucomicrobiaceae bacterium NT6N.</title>
        <authorList>
            <person name="Huang C."/>
            <person name="Takami H."/>
            <person name="Hamasaki K."/>
        </authorList>
    </citation>
    <scope>NUCLEOTIDE SEQUENCE</scope>
    <source>
        <strain evidence="1">NT6N</strain>
    </source>
</reference>
<protein>
    <submittedName>
        <fullName evidence="1">Lipopolysaccharide core heptose(I) kinase RfaP</fullName>
    </submittedName>
</protein>
<dbReference type="KEGG" id="osu:NT6N_35060"/>
<dbReference type="InterPro" id="IPR011009">
    <property type="entry name" value="Kinase-like_dom_sf"/>
</dbReference>
<dbReference type="PIRSF" id="PIRSF037318">
    <property type="entry name" value="RfaP"/>
    <property type="match status" value="1"/>
</dbReference>
<keyword evidence="1" id="KW-0418">Kinase</keyword>
<evidence type="ECO:0000313" key="1">
    <source>
        <dbReference type="EMBL" id="BDS08466.1"/>
    </source>
</evidence>
<dbReference type="Pfam" id="PF06293">
    <property type="entry name" value="Kdo"/>
    <property type="match status" value="1"/>
</dbReference>
<keyword evidence="1" id="KW-0808">Transferase</keyword>
<organism evidence="1">
    <name type="scientific">Oceaniferula spumae</name>
    <dbReference type="NCBI Taxonomy" id="2979115"/>
    <lineage>
        <taxon>Bacteria</taxon>
        <taxon>Pseudomonadati</taxon>
        <taxon>Verrucomicrobiota</taxon>
        <taxon>Verrucomicrobiia</taxon>
        <taxon>Verrucomicrobiales</taxon>
        <taxon>Verrucomicrobiaceae</taxon>
        <taxon>Oceaniferula</taxon>
    </lineage>
</organism>
<dbReference type="SUPFAM" id="SSF56112">
    <property type="entry name" value="Protein kinase-like (PK-like)"/>
    <property type="match status" value="1"/>
</dbReference>
<name>A0AAT9FR41_9BACT</name>
<gene>
    <name evidence="1" type="primary">rfaP</name>
    <name evidence="1" type="ORF">NT6N_35060</name>
</gene>
<dbReference type="EMBL" id="AP026866">
    <property type="protein sequence ID" value="BDS08466.1"/>
    <property type="molecule type" value="Genomic_DNA"/>
</dbReference>
<sequence>MIELSAEMRDKFSGADAFEQVMALEGDVYRAKEGRRTLLFTHNGREYFAKIHHGIGWGEIWKNLSSFRLPVTDASNEWKAVDLLEKSGVATVKIVGKGSRGANPAKRESFVIMEALDERVEVEDFLKVIPDLPAGGKLKLKRAIIRRVADAARRMHGAGMNHRDFYLCHFHILERDWSNWQPDEELRLPLIDLHRAQIRDKVPHRWLAKDLGALLFSAIDCPVTDRDFVAFLKIYLGDQWREKLEQDQELWQSVVKRAKGFYRRHRGHDPILPGVFSKL</sequence>
<dbReference type="GO" id="GO:0016301">
    <property type="term" value="F:kinase activity"/>
    <property type="evidence" value="ECO:0007669"/>
    <property type="project" value="UniProtKB-KW"/>
</dbReference>
<dbReference type="AlphaFoldDB" id="A0AAT9FR41"/>